<dbReference type="Pfam" id="PF04827">
    <property type="entry name" value="Plant_tran"/>
    <property type="match status" value="1"/>
</dbReference>
<keyword evidence="1" id="KW-1185">Reference proteome</keyword>
<proteinExistence type="predicted"/>
<gene>
    <name evidence="2" type="primary">LOC120267278</name>
</gene>
<dbReference type="PANTHER" id="PTHR47150:SF7">
    <property type="entry name" value="NUCLEASE"/>
    <property type="match status" value="1"/>
</dbReference>
<dbReference type="InterPro" id="IPR006912">
    <property type="entry name" value="Harbinger_derived_prot"/>
</dbReference>
<dbReference type="AlphaFoldDB" id="A0AB40BTW9"/>
<sequence length="200" mass="23162">MSRSLFLRILNAVQSHDNYFQQQRDVLGRLGFSPLQKVTAVFRMLAYGLSADATDEYVKIAQGIVPPTHYIIQGKEYNMGYYLANNIYSKWSTIVQTIHEPRSWKKKYFAMKQESCKKDVECAFGVLQLRFAIVARPIRFWSKNVLCDIMTTCIIMHNMIVEDERDLSAPVVESTDMPGPTVEVIKDENARFEKFVARYK</sequence>
<reference evidence="2" key="1">
    <citation type="submission" date="2025-08" db="UniProtKB">
        <authorList>
            <consortium name="RefSeq"/>
        </authorList>
    </citation>
    <scope>IDENTIFICATION</scope>
</reference>
<evidence type="ECO:0000313" key="2">
    <source>
        <dbReference type="RefSeq" id="XP_039130886.1"/>
    </source>
</evidence>
<organism evidence="1 2">
    <name type="scientific">Dioscorea cayennensis subsp. rotundata</name>
    <name type="common">White Guinea yam</name>
    <name type="synonym">Dioscorea rotundata</name>
    <dbReference type="NCBI Taxonomy" id="55577"/>
    <lineage>
        <taxon>Eukaryota</taxon>
        <taxon>Viridiplantae</taxon>
        <taxon>Streptophyta</taxon>
        <taxon>Embryophyta</taxon>
        <taxon>Tracheophyta</taxon>
        <taxon>Spermatophyta</taxon>
        <taxon>Magnoliopsida</taxon>
        <taxon>Liliopsida</taxon>
        <taxon>Dioscoreales</taxon>
        <taxon>Dioscoreaceae</taxon>
        <taxon>Dioscorea</taxon>
    </lineage>
</organism>
<protein>
    <submittedName>
        <fullName evidence="2">Uncharacterized protein LOC120267278</fullName>
    </submittedName>
</protein>
<dbReference type="RefSeq" id="XP_039130886.1">
    <property type="nucleotide sequence ID" value="XM_039274952.1"/>
</dbReference>
<dbReference type="GeneID" id="120267278"/>
<dbReference type="PANTHER" id="PTHR47150">
    <property type="entry name" value="OS12G0169200 PROTEIN"/>
    <property type="match status" value="1"/>
</dbReference>
<name>A0AB40BTW9_DIOCR</name>
<evidence type="ECO:0000313" key="1">
    <source>
        <dbReference type="Proteomes" id="UP001515500"/>
    </source>
</evidence>
<accession>A0AB40BTW9</accession>
<dbReference type="Proteomes" id="UP001515500">
    <property type="component" value="Chromosome 8"/>
</dbReference>